<gene>
    <name evidence="4" type="ORF">SAMN05444167_3777</name>
</gene>
<keyword evidence="5" id="KW-1185">Reference proteome</keyword>
<dbReference type="GO" id="GO:0003755">
    <property type="term" value="F:peptidyl-prolyl cis-trans isomerase activity"/>
    <property type="evidence" value="ECO:0007669"/>
    <property type="project" value="UniProtKB-KW"/>
</dbReference>
<proteinExistence type="predicted"/>
<dbReference type="SUPFAM" id="SSF109998">
    <property type="entry name" value="Triger factor/SurA peptide-binding domain-like"/>
    <property type="match status" value="1"/>
</dbReference>
<keyword evidence="1 4" id="KW-0413">Isomerase</keyword>
<dbReference type="Pfam" id="PF00639">
    <property type="entry name" value="Rotamase"/>
    <property type="match status" value="1"/>
</dbReference>
<evidence type="ECO:0000313" key="4">
    <source>
        <dbReference type="EMBL" id="SDF94359.1"/>
    </source>
</evidence>
<dbReference type="Gene3D" id="1.10.4030.10">
    <property type="entry name" value="Porin chaperone SurA, peptide-binding domain"/>
    <property type="match status" value="1"/>
</dbReference>
<dbReference type="InterPro" id="IPR023058">
    <property type="entry name" value="PPIase_PpiC_CS"/>
</dbReference>
<keyword evidence="1" id="KW-0697">Rotamase</keyword>
<dbReference type="PROSITE" id="PS50198">
    <property type="entry name" value="PPIC_PPIASE_2"/>
    <property type="match status" value="1"/>
</dbReference>
<feature type="domain" description="PpiC" evidence="3">
    <location>
        <begin position="202"/>
        <end position="323"/>
    </location>
</feature>
<accession>A0A1G7Q8T5</accession>
<dbReference type="PROSITE" id="PS01096">
    <property type="entry name" value="PPIC_PPIASE_1"/>
    <property type="match status" value="1"/>
</dbReference>
<feature type="region of interest" description="Disordered" evidence="2">
    <location>
        <begin position="75"/>
        <end position="95"/>
    </location>
</feature>
<evidence type="ECO:0000313" key="5">
    <source>
        <dbReference type="Proteomes" id="UP000182427"/>
    </source>
</evidence>
<feature type="compositionally biased region" description="Basic and acidic residues" evidence="2">
    <location>
        <begin position="75"/>
        <end position="85"/>
    </location>
</feature>
<name>A0A1G7Q8T5_9BACT</name>
<dbReference type="InterPro" id="IPR046357">
    <property type="entry name" value="PPIase_dom_sf"/>
</dbReference>
<reference evidence="4 5" key="1">
    <citation type="submission" date="2016-10" db="EMBL/GenBank/DDBJ databases">
        <authorList>
            <person name="de Groot N.N."/>
        </authorList>
    </citation>
    <scope>NUCLEOTIDE SEQUENCE [LARGE SCALE GENOMIC DNA]</scope>
    <source>
        <strain evidence="4 5">GAS232</strain>
    </source>
</reference>
<dbReference type="InterPro" id="IPR000297">
    <property type="entry name" value="PPIase_PpiC"/>
</dbReference>
<dbReference type="SUPFAM" id="SSF54534">
    <property type="entry name" value="FKBP-like"/>
    <property type="match status" value="1"/>
</dbReference>
<evidence type="ECO:0000256" key="1">
    <source>
        <dbReference type="PROSITE-ProRule" id="PRU00278"/>
    </source>
</evidence>
<evidence type="ECO:0000259" key="3">
    <source>
        <dbReference type="PROSITE" id="PS50198"/>
    </source>
</evidence>
<evidence type="ECO:0000256" key="2">
    <source>
        <dbReference type="SAM" id="MobiDB-lite"/>
    </source>
</evidence>
<dbReference type="PANTHER" id="PTHR47245:SF2">
    <property type="entry name" value="PEPTIDYL-PROLYL CIS-TRANS ISOMERASE HP_0175-RELATED"/>
    <property type="match status" value="1"/>
</dbReference>
<dbReference type="Gene3D" id="3.10.50.40">
    <property type="match status" value="1"/>
</dbReference>
<protein>
    <submittedName>
        <fullName evidence="4">Peptidyl-prolyl cis-trans isomerase SurA</fullName>
    </submittedName>
</protein>
<organism evidence="4 5">
    <name type="scientific">Terriglobus roseus</name>
    <dbReference type="NCBI Taxonomy" id="392734"/>
    <lineage>
        <taxon>Bacteria</taxon>
        <taxon>Pseudomonadati</taxon>
        <taxon>Acidobacteriota</taxon>
        <taxon>Terriglobia</taxon>
        <taxon>Terriglobales</taxon>
        <taxon>Acidobacteriaceae</taxon>
        <taxon>Terriglobus</taxon>
    </lineage>
</organism>
<sequence length="382" mass="42248">MFRESAQLLPQPCAPGAKALPLHRMLLKTAHRATWVFSALSLFTVVATVGCKKEHGADVVASVNGHAIMRSELDRTYDDQERGKQDQQPITEEQAKSDKLTILRTLIDAEITEQRAAKMNLTATNEEVDAKLTEMKSHYTEEQFNQMLKESGRSLDEVRRDLRKSITLEKLFNKEINSKINVTDGEVSNFYNAHKADFNLIENKIHLAQIVVTNQPSQQAGGTNLQGSKAGNDTDARKKIATLKAQLDSGADFSALAANYSEDPQTASNGGDMGFISESQLRQDTQVWDAVSKLKAGENTAIITITPPGSKQPVGYSIIHLVSREAAGQRDLNNPAVQQSIRDQIRNTRSQLLRSAYIEMLRDQAKVENYYAEDIFKAGSGA</sequence>
<dbReference type="InterPro" id="IPR050245">
    <property type="entry name" value="PrsA_foldase"/>
</dbReference>
<dbReference type="PANTHER" id="PTHR47245">
    <property type="entry name" value="PEPTIDYLPROLYL ISOMERASE"/>
    <property type="match status" value="1"/>
</dbReference>
<dbReference type="EMBL" id="LT629690">
    <property type="protein sequence ID" value="SDF94359.1"/>
    <property type="molecule type" value="Genomic_DNA"/>
</dbReference>
<dbReference type="AlphaFoldDB" id="A0A1G7Q8T5"/>
<dbReference type="Pfam" id="PF13624">
    <property type="entry name" value="SurA_N_3"/>
    <property type="match status" value="1"/>
</dbReference>
<dbReference type="InterPro" id="IPR027304">
    <property type="entry name" value="Trigger_fact/SurA_dom_sf"/>
</dbReference>
<dbReference type="Proteomes" id="UP000182427">
    <property type="component" value="Chromosome I"/>
</dbReference>